<dbReference type="Proteomes" id="UP001629113">
    <property type="component" value="Unassembled WGS sequence"/>
</dbReference>
<proteinExistence type="predicted"/>
<protein>
    <recommendedName>
        <fullName evidence="1">Heterokaryon incompatibility domain-containing protein</fullName>
    </recommendedName>
</protein>
<dbReference type="Pfam" id="PF06985">
    <property type="entry name" value="HET"/>
    <property type="match status" value="1"/>
</dbReference>
<name>A0ABR4P5M8_9HELO</name>
<accession>A0ABR4P5M8</accession>
<comment type="caution">
    <text evidence="2">The sequence shown here is derived from an EMBL/GenBank/DDBJ whole genome shotgun (WGS) entry which is preliminary data.</text>
</comment>
<evidence type="ECO:0000259" key="1">
    <source>
        <dbReference type="Pfam" id="PF06985"/>
    </source>
</evidence>
<evidence type="ECO:0000313" key="2">
    <source>
        <dbReference type="EMBL" id="KAL3418614.1"/>
    </source>
</evidence>
<reference evidence="2 3" key="1">
    <citation type="submission" date="2024-06" db="EMBL/GenBank/DDBJ databases">
        <title>Complete genome of Phlyctema vagabunda strain 19-DSS-EL-015.</title>
        <authorList>
            <person name="Fiorenzani C."/>
        </authorList>
    </citation>
    <scope>NUCLEOTIDE SEQUENCE [LARGE SCALE GENOMIC DNA]</scope>
    <source>
        <strain evidence="2 3">19-DSS-EL-015</strain>
    </source>
</reference>
<dbReference type="PANTHER" id="PTHR39596:SF3">
    <property type="entry name" value="HETEROKARYON INCOMPATIBILITY DOMAIN-CONTAINING PROTEIN"/>
    <property type="match status" value="1"/>
</dbReference>
<sequence length="661" mass="75745">MNHLPNPIDELSPTVAFYAQQRKGTYHPEDLFLILREKEYGCIDFEDLTDNGLRPDMDKAQAEQFLQSWLFFALLARVLAKPIQAEDFRSENNVLNTSALAGMLKDWAEAWKKAVKHSDLQNVPVQKNQPHDEEPRIKIENESGGSAFHSNITKPHNQLDPAMILSITSLGEILQEEPARGHPEVDHVQAGCTVWQFKAGRNLTDDELSAKHFHDDKARCQGQEVGVGEDRLIQIISQSQVSLVSWSKRGKLSCEGYNLEDVESVPTFSALSHSWVEKILHCGEDASQENNHRMLPCQLTSLRETLHRIFEFSYEENPLFWVDVLCVPRNYEMKGRILNKLNTIFSKASAVLVWDRNLLGRPKPSQEKHIEMNKRLQTGEWSWRLWTLPEAILGKKLYVVFQDDYFFGMDEVVAARQSARVDILHKYHFIWKAGHPFSSPIWYLRQQLRDGKLDFAVQRIFQALQFCISSQQEDETIVLSSILGMNISKLLEIKAPTVKDVVTARMVETMNALDATPGVGIPSGLAFLPQPKLNTNQASTYGWAPKSWMTMQISTYPLFRPLKKTAYMMHKGLHVEFSGIIMHCLKTPLAKSTFWIPVSQSLHKWYKVKVDTGDWNWEELSKRLSGVQELCLVLNSHNPRERWELGLLVRKKGILAYSDLI</sequence>
<dbReference type="EMBL" id="JBFCZG010000009">
    <property type="protein sequence ID" value="KAL3418614.1"/>
    <property type="molecule type" value="Genomic_DNA"/>
</dbReference>
<dbReference type="InterPro" id="IPR010730">
    <property type="entry name" value="HET"/>
</dbReference>
<dbReference type="PANTHER" id="PTHR39596">
    <property type="match status" value="1"/>
</dbReference>
<gene>
    <name evidence="2" type="ORF">PVAG01_10330</name>
</gene>
<keyword evidence="3" id="KW-1185">Reference proteome</keyword>
<feature type="domain" description="Heterokaryon incompatibility" evidence="1">
    <location>
        <begin position="268"/>
        <end position="354"/>
    </location>
</feature>
<organism evidence="2 3">
    <name type="scientific">Phlyctema vagabunda</name>
    <dbReference type="NCBI Taxonomy" id="108571"/>
    <lineage>
        <taxon>Eukaryota</taxon>
        <taxon>Fungi</taxon>
        <taxon>Dikarya</taxon>
        <taxon>Ascomycota</taxon>
        <taxon>Pezizomycotina</taxon>
        <taxon>Leotiomycetes</taxon>
        <taxon>Helotiales</taxon>
        <taxon>Dermateaceae</taxon>
        <taxon>Phlyctema</taxon>
    </lineage>
</organism>
<evidence type="ECO:0000313" key="3">
    <source>
        <dbReference type="Proteomes" id="UP001629113"/>
    </source>
</evidence>